<evidence type="ECO:0000313" key="1">
    <source>
        <dbReference type="EMBL" id="GAG29795.1"/>
    </source>
</evidence>
<sequence length="117" mass="13443">EQGISLREVLTEFDRDIDEHTTLVAHNLDFDKHIILAEIAHLGDLDLVRKVLAMPEYCTMKKSVNVAKIKKSRGGYKFPRLSELFYHFHGREFQNAHNAQADVDACVKCYQKLTGLK</sequence>
<name>X0WGI0_9ZZZZ</name>
<dbReference type="AlphaFoldDB" id="X0WGI0"/>
<comment type="caution">
    <text evidence="1">The sequence shown here is derived from an EMBL/GenBank/DDBJ whole genome shotgun (WGS) entry which is preliminary data.</text>
</comment>
<proteinExistence type="predicted"/>
<protein>
    <recommendedName>
        <fullName evidence="2">Exonuclease domain-containing protein</fullName>
    </recommendedName>
</protein>
<dbReference type="Gene3D" id="3.30.420.10">
    <property type="entry name" value="Ribonuclease H-like superfamily/Ribonuclease H"/>
    <property type="match status" value="1"/>
</dbReference>
<gene>
    <name evidence="1" type="ORF">S01H1_69956</name>
</gene>
<accession>X0WGI0</accession>
<dbReference type="InterPro" id="IPR012337">
    <property type="entry name" value="RNaseH-like_sf"/>
</dbReference>
<organism evidence="1">
    <name type="scientific">marine sediment metagenome</name>
    <dbReference type="NCBI Taxonomy" id="412755"/>
    <lineage>
        <taxon>unclassified sequences</taxon>
        <taxon>metagenomes</taxon>
        <taxon>ecological metagenomes</taxon>
    </lineage>
</organism>
<evidence type="ECO:0008006" key="2">
    <source>
        <dbReference type="Google" id="ProtNLM"/>
    </source>
</evidence>
<reference evidence="1" key="1">
    <citation type="journal article" date="2014" name="Front. Microbiol.">
        <title>High frequency of phylogenetically diverse reductive dehalogenase-homologous genes in deep subseafloor sedimentary metagenomes.</title>
        <authorList>
            <person name="Kawai M."/>
            <person name="Futagami T."/>
            <person name="Toyoda A."/>
            <person name="Takaki Y."/>
            <person name="Nishi S."/>
            <person name="Hori S."/>
            <person name="Arai W."/>
            <person name="Tsubouchi T."/>
            <person name="Morono Y."/>
            <person name="Uchiyama I."/>
            <person name="Ito T."/>
            <person name="Fujiyama A."/>
            <person name="Inagaki F."/>
            <person name="Takami H."/>
        </authorList>
    </citation>
    <scope>NUCLEOTIDE SEQUENCE</scope>
    <source>
        <strain evidence="1">Expedition CK06-06</strain>
    </source>
</reference>
<dbReference type="EMBL" id="BARS01046472">
    <property type="protein sequence ID" value="GAG29795.1"/>
    <property type="molecule type" value="Genomic_DNA"/>
</dbReference>
<dbReference type="SUPFAM" id="SSF53098">
    <property type="entry name" value="Ribonuclease H-like"/>
    <property type="match status" value="1"/>
</dbReference>
<feature type="non-terminal residue" evidence="1">
    <location>
        <position position="1"/>
    </location>
</feature>
<dbReference type="GO" id="GO:0003676">
    <property type="term" value="F:nucleic acid binding"/>
    <property type="evidence" value="ECO:0007669"/>
    <property type="project" value="InterPro"/>
</dbReference>
<dbReference type="InterPro" id="IPR036397">
    <property type="entry name" value="RNaseH_sf"/>
</dbReference>